<dbReference type="KEGG" id="dpx:DAPPUDRAFT_106864"/>
<sequence>MDVSVLPGYNCRQCKHVVDEDVTKQCSAIIDLIGKPILQGKSVIISVLVEKGISVLSKAAKRKKPSIAKWQKSDIDRFVKYMILRNYLCEDLAFGTQGTVYGVLKPGLKSLDVKVLFSWPSEISAGTSLSSSNSLPDPEPMTLVVIVLTTILKVPVSLSAAGKNANLKISHDN</sequence>
<dbReference type="HOGENOM" id="CLU_1549205_0_0_1"/>
<keyword evidence="2" id="KW-1185">Reference proteome</keyword>
<dbReference type="InParanoid" id="E9GV77"/>
<proteinExistence type="predicted"/>
<gene>
    <name evidence="1" type="ORF">DAPPUDRAFT_106864</name>
</gene>
<protein>
    <submittedName>
        <fullName evidence="1">Uncharacterized protein</fullName>
    </submittedName>
</protein>
<reference evidence="1 2" key="1">
    <citation type="journal article" date="2011" name="Science">
        <title>The ecoresponsive genome of Daphnia pulex.</title>
        <authorList>
            <person name="Colbourne J.K."/>
            <person name="Pfrender M.E."/>
            <person name="Gilbert D."/>
            <person name="Thomas W.K."/>
            <person name="Tucker A."/>
            <person name="Oakley T.H."/>
            <person name="Tokishita S."/>
            <person name="Aerts A."/>
            <person name="Arnold G.J."/>
            <person name="Basu M.K."/>
            <person name="Bauer D.J."/>
            <person name="Caceres C.E."/>
            <person name="Carmel L."/>
            <person name="Casola C."/>
            <person name="Choi J.H."/>
            <person name="Detter J.C."/>
            <person name="Dong Q."/>
            <person name="Dusheyko S."/>
            <person name="Eads B.D."/>
            <person name="Frohlich T."/>
            <person name="Geiler-Samerotte K.A."/>
            <person name="Gerlach D."/>
            <person name="Hatcher P."/>
            <person name="Jogdeo S."/>
            <person name="Krijgsveld J."/>
            <person name="Kriventseva E.V."/>
            <person name="Kultz D."/>
            <person name="Laforsch C."/>
            <person name="Lindquist E."/>
            <person name="Lopez J."/>
            <person name="Manak J.R."/>
            <person name="Muller J."/>
            <person name="Pangilinan J."/>
            <person name="Patwardhan R.P."/>
            <person name="Pitluck S."/>
            <person name="Pritham E.J."/>
            <person name="Rechtsteiner A."/>
            <person name="Rho M."/>
            <person name="Rogozin I.B."/>
            <person name="Sakarya O."/>
            <person name="Salamov A."/>
            <person name="Schaack S."/>
            <person name="Shapiro H."/>
            <person name="Shiga Y."/>
            <person name="Skalitzky C."/>
            <person name="Smith Z."/>
            <person name="Souvorov A."/>
            <person name="Sung W."/>
            <person name="Tang Z."/>
            <person name="Tsuchiya D."/>
            <person name="Tu H."/>
            <person name="Vos H."/>
            <person name="Wang M."/>
            <person name="Wolf Y.I."/>
            <person name="Yamagata H."/>
            <person name="Yamada T."/>
            <person name="Ye Y."/>
            <person name="Shaw J.R."/>
            <person name="Andrews J."/>
            <person name="Crease T.J."/>
            <person name="Tang H."/>
            <person name="Lucas S.M."/>
            <person name="Robertson H.M."/>
            <person name="Bork P."/>
            <person name="Koonin E.V."/>
            <person name="Zdobnov E.M."/>
            <person name="Grigoriev I.V."/>
            <person name="Lynch M."/>
            <person name="Boore J.L."/>
        </authorList>
    </citation>
    <scope>NUCLEOTIDE SEQUENCE [LARGE SCALE GENOMIC DNA]</scope>
</reference>
<name>E9GV77_DAPPU</name>
<dbReference type="EMBL" id="GL732567">
    <property type="protein sequence ID" value="EFX76659.1"/>
    <property type="molecule type" value="Genomic_DNA"/>
</dbReference>
<organism evidence="1 2">
    <name type="scientific">Daphnia pulex</name>
    <name type="common">Water flea</name>
    <dbReference type="NCBI Taxonomy" id="6669"/>
    <lineage>
        <taxon>Eukaryota</taxon>
        <taxon>Metazoa</taxon>
        <taxon>Ecdysozoa</taxon>
        <taxon>Arthropoda</taxon>
        <taxon>Crustacea</taxon>
        <taxon>Branchiopoda</taxon>
        <taxon>Diplostraca</taxon>
        <taxon>Cladocera</taxon>
        <taxon>Anomopoda</taxon>
        <taxon>Daphniidae</taxon>
        <taxon>Daphnia</taxon>
    </lineage>
</organism>
<evidence type="ECO:0000313" key="1">
    <source>
        <dbReference type="EMBL" id="EFX76659.1"/>
    </source>
</evidence>
<dbReference type="Proteomes" id="UP000000305">
    <property type="component" value="Unassembled WGS sequence"/>
</dbReference>
<evidence type="ECO:0000313" key="2">
    <source>
        <dbReference type="Proteomes" id="UP000000305"/>
    </source>
</evidence>
<accession>E9GV77</accession>
<dbReference type="Gene3D" id="1.10.10.10">
    <property type="entry name" value="Winged helix-like DNA-binding domain superfamily/Winged helix DNA-binding domain"/>
    <property type="match status" value="1"/>
</dbReference>
<dbReference type="AlphaFoldDB" id="E9GV77"/>
<dbReference type="InterPro" id="IPR036388">
    <property type="entry name" value="WH-like_DNA-bd_sf"/>
</dbReference>